<accession>A0A835PS71</accession>
<dbReference type="AlphaFoldDB" id="A0A835PS71"/>
<proteinExistence type="inferred from homology"/>
<comment type="subcellular location">
    <subcellularLocation>
        <location evidence="2">Golgi apparatus</location>
        <location evidence="2">cis-Golgi network</location>
    </subcellularLocation>
</comment>
<dbReference type="Pfam" id="PF12742">
    <property type="entry name" value="Gryzun-like"/>
    <property type="match status" value="1"/>
</dbReference>
<dbReference type="Proteomes" id="UP000639772">
    <property type="component" value="Chromosome 12"/>
</dbReference>
<dbReference type="PANTHER" id="PTHR14374:SF0">
    <property type="entry name" value="TRAFFICKING PROTEIN PARTICLE COMPLEX SUBUNIT 11"/>
    <property type="match status" value="1"/>
</dbReference>
<keyword evidence="5" id="KW-0813">Transport</keyword>
<comment type="function">
    <text evidence="1">Involved in endoplasmic reticulum to Golgi apparatus trafficking at a very early stage.</text>
</comment>
<evidence type="ECO:0000256" key="4">
    <source>
        <dbReference type="ARBA" id="ARBA00021520"/>
    </source>
</evidence>
<dbReference type="EMBL" id="JADCNM010000012">
    <property type="protein sequence ID" value="KAG0459305.1"/>
    <property type="molecule type" value="Genomic_DNA"/>
</dbReference>
<dbReference type="PANTHER" id="PTHR14374">
    <property type="entry name" value="FOIE GRAS"/>
    <property type="match status" value="1"/>
</dbReference>
<name>A0A835PS71_VANPL</name>
<feature type="domain" description="Trafficking protein particle complex subunit 11 C-terminal" evidence="9">
    <location>
        <begin position="708"/>
        <end position="754"/>
    </location>
</feature>
<evidence type="ECO:0000313" key="11">
    <source>
        <dbReference type="Proteomes" id="UP000639772"/>
    </source>
</evidence>
<gene>
    <name evidence="10" type="ORF">HPP92_022433</name>
</gene>
<keyword evidence="6" id="KW-0931">ER-Golgi transport</keyword>
<evidence type="ECO:0000256" key="1">
    <source>
        <dbReference type="ARBA" id="ARBA00001995"/>
    </source>
</evidence>
<reference evidence="10 11" key="1">
    <citation type="journal article" date="2020" name="Nat. Food">
        <title>A phased Vanilla planifolia genome enables genetic improvement of flavour and production.</title>
        <authorList>
            <person name="Hasing T."/>
            <person name="Tang H."/>
            <person name="Brym M."/>
            <person name="Khazi F."/>
            <person name="Huang T."/>
            <person name="Chambers A.H."/>
        </authorList>
    </citation>
    <scope>NUCLEOTIDE SEQUENCE [LARGE SCALE GENOMIC DNA]</scope>
    <source>
        <tissue evidence="10">Leaf</tissue>
    </source>
</reference>
<evidence type="ECO:0000313" key="10">
    <source>
        <dbReference type="EMBL" id="KAG0459305.1"/>
    </source>
</evidence>
<evidence type="ECO:0000256" key="6">
    <source>
        <dbReference type="ARBA" id="ARBA00022892"/>
    </source>
</evidence>
<dbReference type="GO" id="GO:0005794">
    <property type="term" value="C:Golgi apparatus"/>
    <property type="evidence" value="ECO:0007669"/>
    <property type="project" value="UniProtKB-SubCell"/>
</dbReference>
<comment type="caution">
    <text evidence="10">The sequence shown here is derived from an EMBL/GenBank/DDBJ whole genome shotgun (WGS) entry which is preliminary data.</text>
</comment>
<keyword evidence="7" id="KW-0333">Golgi apparatus</keyword>
<dbReference type="GO" id="GO:0016192">
    <property type="term" value="P:vesicle-mediated transport"/>
    <property type="evidence" value="ECO:0007669"/>
    <property type="project" value="UniProtKB-KW"/>
</dbReference>
<evidence type="ECO:0000259" key="9">
    <source>
        <dbReference type="Pfam" id="PF12742"/>
    </source>
</evidence>
<protein>
    <recommendedName>
        <fullName evidence="4">Trafficking protein particle complex subunit 11</fullName>
    </recommendedName>
</protein>
<evidence type="ECO:0000259" key="8">
    <source>
        <dbReference type="Pfam" id="PF11817"/>
    </source>
</evidence>
<feature type="domain" description="Trafficking protein particle complex subunit 11" evidence="8">
    <location>
        <begin position="5"/>
        <end position="142"/>
    </location>
</feature>
<evidence type="ECO:0000256" key="3">
    <source>
        <dbReference type="ARBA" id="ARBA00007051"/>
    </source>
</evidence>
<comment type="similarity">
    <text evidence="3">Belongs to the TRAPPC11 family.</text>
</comment>
<dbReference type="InterPro" id="IPR021773">
    <property type="entry name" value="TPC11"/>
</dbReference>
<dbReference type="Pfam" id="PF11817">
    <property type="entry name" value="Foie-gras_1"/>
    <property type="match status" value="1"/>
</dbReference>
<evidence type="ECO:0000256" key="2">
    <source>
        <dbReference type="ARBA" id="ARBA00004222"/>
    </source>
</evidence>
<dbReference type="OrthoDB" id="6278596at2759"/>
<organism evidence="10 11">
    <name type="scientific">Vanilla planifolia</name>
    <name type="common">Vanilla</name>
    <dbReference type="NCBI Taxonomy" id="51239"/>
    <lineage>
        <taxon>Eukaryota</taxon>
        <taxon>Viridiplantae</taxon>
        <taxon>Streptophyta</taxon>
        <taxon>Embryophyta</taxon>
        <taxon>Tracheophyta</taxon>
        <taxon>Spermatophyta</taxon>
        <taxon>Magnoliopsida</taxon>
        <taxon>Liliopsida</taxon>
        <taxon>Asparagales</taxon>
        <taxon>Orchidaceae</taxon>
        <taxon>Vanilloideae</taxon>
        <taxon>Vanilleae</taxon>
        <taxon>Vanilla</taxon>
    </lineage>
</organism>
<sequence>MVEESPESVVPSAFVARYDRLFEQGDTPEMTRLSEVEYTSYNRGQWFRNSEEAITFFRRSFELYGSINATRTAAYCSHRMAREYFDAGDFSSVKQLLDGVADLYLQEGWVTLLWETLGYLRECSRRLGSLNDYVQYSLEMASLPVFSCGGVEAANCKRVYGPAGPPTLSHRETIQQEVFSLLKGHANELNSNFISANDQPISLDVDIMSPLRMAFLTSVAFHKQSVKPDSSAHITVSILSQLPHPVEIDQLEIQFNQTSCNFKVVNGDEVSAKESGAENCGVRVESVPSLILTTNKWLRMTFEIRSGRSGKLECMSVTAKLGRRFTLCCRAESPSSMEDLTLWKFEDIAETFPSKDPLLSFSGQKYIQVEEPEPQVDLNLNASGPALVGENFIVPVVVISKGHAVCSAELKINLVDARGGGMLMSPRDAESYSLEQHHVELVSVSGVFDDDSQESSDDLRKIQQSFGVVSVPFLDIGQSWSCRLEIKWNRPKSVMLYVSLGYLPNMDTISQRVNVHRSLLIEGKMPFNIEHSFVMPYRKEPLILSRIKLSPNVDQKTTLPLNETSLLILTARNCSEIPLRLVSISIEADVDQEAGCSCALHPGGDVSTGSALVVPGEDYKQIFKVAPRGHGINQYVGTVVLKWIRDSNFGQLSCHSVVTKQKLPSVSVEMPLFVVTLDPPPHVILGVPFSLYIKVCNKTSLLQEIKYSLDDSQSFVFTGPHNDSVFILPKSEHTINYTLVPLASGLQNLPSFTVTSPRYSAAMNPSLAATTIFVFPSVPHFAVAPRND</sequence>
<evidence type="ECO:0000256" key="7">
    <source>
        <dbReference type="ARBA" id="ARBA00023034"/>
    </source>
</evidence>
<dbReference type="InterPro" id="IPR025876">
    <property type="entry name" value="TRAPPC11_C"/>
</dbReference>
<evidence type="ECO:0000256" key="5">
    <source>
        <dbReference type="ARBA" id="ARBA00022448"/>
    </source>
</evidence>